<organism evidence="11 12">
    <name type="scientific">Clytia hemisphaerica</name>
    <dbReference type="NCBI Taxonomy" id="252671"/>
    <lineage>
        <taxon>Eukaryota</taxon>
        <taxon>Metazoa</taxon>
        <taxon>Cnidaria</taxon>
        <taxon>Hydrozoa</taxon>
        <taxon>Hydroidolina</taxon>
        <taxon>Leptothecata</taxon>
        <taxon>Obeliida</taxon>
        <taxon>Clytiidae</taxon>
        <taxon>Clytia</taxon>
    </lineage>
</organism>
<keyword evidence="7" id="KW-0675">Receptor</keyword>
<evidence type="ECO:0000259" key="10">
    <source>
        <dbReference type="PROSITE" id="PS50262"/>
    </source>
</evidence>
<feature type="transmembrane region" description="Helical" evidence="9">
    <location>
        <begin position="245"/>
        <end position="267"/>
    </location>
</feature>
<dbReference type="InterPro" id="IPR050569">
    <property type="entry name" value="TAAR"/>
</dbReference>
<dbReference type="AlphaFoldDB" id="A0A7M6DQA6"/>
<dbReference type="Gene3D" id="1.20.1070.10">
    <property type="entry name" value="Rhodopsin 7-helix transmembrane proteins"/>
    <property type="match status" value="1"/>
</dbReference>
<dbReference type="SUPFAM" id="SSF81321">
    <property type="entry name" value="Family A G protein-coupled receptor-like"/>
    <property type="match status" value="1"/>
</dbReference>
<dbReference type="PANTHER" id="PTHR24249:SF372">
    <property type="entry name" value="G-PROTEIN COUPLED RECEPTORS FAMILY 1 PROFILE DOMAIN-CONTAINING PROTEIN"/>
    <property type="match status" value="1"/>
</dbReference>
<feature type="transmembrane region" description="Helical" evidence="9">
    <location>
        <begin position="96"/>
        <end position="113"/>
    </location>
</feature>
<feature type="domain" description="G-protein coupled receptors family 1 profile" evidence="10">
    <location>
        <begin position="29"/>
        <end position="143"/>
    </location>
</feature>
<comment type="subcellular location">
    <subcellularLocation>
        <location evidence="1">Cell membrane</location>
        <topology evidence="1">Multi-pass membrane protein</topology>
    </subcellularLocation>
</comment>
<keyword evidence="12" id="KW-1185">Reference proteome</keyword>
<accession>A0A7M6DQA6</accession>
<dbReference type="InterPro" id="IPR000276">
    <property type="entry name" value="GPCR_Rhodpsn"/>
</dbReference>
<reference evidence="11" key="1">
    <citation type="submission" date="2021-01" db="UniProtKB">
        <authorList>
            <consortium name="EnsemblMetazoa"/>
        </authorList>
    </citation>
    <scope>IDENTIFICATION</scope>
</reference>
<evidence type="ECO:0000256" key="4">
    <source>
        <dbReference type="ARBA" id="ARBA00022989"/>
    </source>
</evidence>
<dbReference type="InterPro" id="IPR017452">
    <property type="entry name" value="GPCR_Rhodpsn_7TM"/>
</dbReference>
<keyword evidence="2" id="KW-1003">Cell membrane</keyword>
<evidence type="ECO:0000256" key="2">
    <source>
        <dbReference type="ARBA" id="ARBA00022475"/>
    </source>
</evidence>
<dbReference type="PANTHER" id="PTHR24249">
    <property type="entry name" value="HISTAMINE RECEPTOR-RELATED G-PROTEIN COUPLED RECEPTOR"/>
    <property type="match status" value="1"/>
</dbReference>
<feature type="transmembrane region" description="Helical" evidence="9">
    <location>
        <begin position="12"/>
        <end position="37"/>
    </location>
</feature>
<keyword evidence="4 9" id="KW-1133">Transmembrane helix</keyword>
<evidence type="ECO:0000256" key="8">
    <source>
        <dbReference type="ARBA" id="ARBA00023224"/>
    </source>
</evidence>
<evidence type="ECO:0000256" key="5">
    <source>
        <dbReference type="ARBA" id="ARBA00023040"/>
    </source>
</evidence>
<keyword evidence="3 9" id="KW-0812">Transmembrane</keyword>
<dbReference type="CDD" id="cd00637">
    <property type="entry name" value="7tm_classA_rhodopsin-like"/>
    <property type="match status" value="1"/>
</dbReference>
<dbReference type="OrthoDB" id="6038175at2759"/>
<feature type="transmembrane region" description="Helical" evidence="9">
    <location>
        <begin position="49"/>
        <end position="76"/>
    </location>
</feature>
<dbReference type="EnsemblMetazoa" id="CLYHEMT021758.1">
    <property type="protein sequence ID" value="CLYHEMP021758.1"/>
    <property type="gene ID" value="CLYHEMG021758"/>
</dbReference>
<keyword evidence="5" id="KW-0297">G-protein coupled receptor</keyword>
<evidence type="ECO:0000256" key="6">
    <source>
        <dbReference type="ARBA" id="ARBA00023136"/>
    </source>
</evidence>
<dbReference type="GeneID" id="136807462"/>
<feature type="transmembrane region" description="Helical" evidence="9">
    <location>
        <begin position="149"/>
        <end position="173"/>
    </location>
</feature>
<dbReference type="Pfam" id="PF00001">
    <property type="entry name" value="7tm_1"/>
    <property type="match status" value="1"/>
</dbReference>
<dbReference type="RefSeq" id="XP_066920141.1">
    <property type="nucleotide sequence ID" value="XM_067064040.1"/>
</dbReference>
<feature type="transmembrane region" description="Helical" evidence="9">
    <location>
        <begin position="213"/>
        <end position="233"/>
    </location>
</feature>
<evidence type="ECO:0000256" key="1">
    <source>
        <dbReference type="ARBA" id="ARBA00004651"/>
    </source>
</evidence>
<feature type="transmembrane region" description="Helical" evidence="9">
    <location>
        <begin position="125"/>
        <end position="143"/>
    </location>
</feature>
<evidence type="ECO:0000256" key="7">
    <source>
        <dbReference type="ARBA" id="ARBA00023170"/>
    </source>
</evidence>
<keyword evidence="6 9" id="KW-0472">Membrane</keyword>
<name>A0A7M6DQA6_9CNID</name>
<evidence type="ECO:0000256" key="9">
    <source>
        <dbReference type="SAM" id="Phobius"/>
    </source>
</evidence>
<evidence type="ECO:0000313" key="11">
    <source>
        <dbReference type="EnsemblMetazoa" id="CLYHEMP021758.1"/>
    </source>
</evidence>
<dbReference type="GO" id="GO:0004930">
    <property type="term" value="F:G protein-coupled receptor activity"/>
    <property type="evidence" value="ECO:0007669"/>
    <property type="project" value="UniProtKB-KW"/>
</dbReference>
<protein>
    <recommendedName>
        <fullName evidence="10">G-protein coupled receptors family 1 profile domain-containing protein</fullName>
    </recommendedName>
</protein>
<evidence type="ECO:0000313" key="12">
    <source>
        <dbReference type="Proteomes" id="UP000594262"/>
    </source>
</evidence>
<keyword evidence="8" id="KW-0807">Transducer</keyword>
<dbReference type="GO" id="GO:0005886">
    <property type="term" value="C:plasma membrane"/>
    <property type="evidence" value="ECO:0007669"/>
    <property type="project" value="UniProtKB-SubCell"/>
</dbReference>
<dbReference type="Proteomes" id="UP000594262">
    <property type="component" value="Unplaced"/>
</dbReference>
<sequence>MVSSAETVPESWVYLWILFFIEACILIIANIIASTVILSSKHLRSIFNYILLCLLFITHVFTGLFIVIRVALLLWIKSDTTSALEYVTLLRDTATSLEVHLTILISVERFIAIRKPFLYAKMTKIHAAIGIGIAFALTIVFSINRIFWSAYFIPAFVVTFTGGLVTTISNYILYRSVKRQCMEIAATIVDRSGEKQKKRRELMKKRQLRSLKICIWIAASYILTWFLLIGGATVQQQVKSMSSNYLILFALVGYSNGLWDVIIFFHWNNTAKRQFRKLIHVSKAGEIDVSETEGCKSAVTENMTTNLRQLSTKLQN</sequence>
<proteinExistence type="predicted"/>
<evidence type="ECO:0000256" key="3">
    <source>
        <dbReference type="ARBA" id="ARBA00022692"/>
    </source>
</evidence>
<dbReference type="PROSITE" id="PS50262">
    <property type="entry name" value="G_PROTEIN_RECEP_F1_2"/>
    <property type="match status" value="1"/>
</dbReference>